<name>A0ABP3HDF0_9LACT</name>
<dbReference type="Proteomes" id="UP001501166">
    <property type="component" value="Unassembled WGS sequence"/>
</dbReference>
<reference evidence="3" key="1">
    <citation type="journal article" date="2019" name="Int. J. Syst. Evol. Microbiol.">
        <title>The Global Catalogue of Microorganisms (GCM) 10K type strain sequencing project: providing services to taxonomists for standard genome sequencing and annotation.</title>
        <authorList>
            <consortium name="The Broad Institute Genomics Platform"/>
            <consortium name="The Broad Institute Genome Sequencing Center for Infectious Disease"/>
            <person name="Wu L."/>
            <person name="Ma J."/>
        </authorList>
    </citation>
    <scope>NUCLEOTIDE SEQUENCE [LARGE SCALE GENOMIC DNA]</scope>
    <source>
        <strain evidence="3">JCM 12662</strain>
    </source>
</reference>
<evidence type="ECO:0000313" key="2">
    <source>
        <dbReference type="EMBL" id="GAA0366846.1"/>
    </source>
</evidence>
<dbReference type="RefSeq" id="WP_343756001.1">
    <property type="nucleotide sequence ID" value="NZ_BAAACW010000118.1"/>
</dbReference>
<gene>
    <name evidence="2" type="ORF">GCM10008932_18650</name>
</gene>
<accession>A0ABP3HDF0</accession>
<dbReference type="Gene3D" id="3.40.50.720">
    <property type="entry name" value="NAD(P)-binding Rossmann-like Domain"/>
    <property type="match status" value="1"/>
</dbReference>
<keyword evidence="3" id="KW-1185">Reference proteome</keyword>
<organism evidence="2 3">
    <name type="scientific">Alkalibacterium iburiense</name>
    <dbReference type="NCBI Taxonomy" id="290589"/>
    <lineage>
        <taxon>Bacteria</taxon>
        <taxon>Bacillati</taxon>
        <taxon>Bacillota</taxon>
        <taxon>Bacilli</taxon>
        <taxon>Lactobacillales</taxon>
        <taxon>Carnobacteriaceae</taxon>
        <taxon>Alkalibacterium</taxon>
    </lineage>
</organism>
<dbReference type="PANTHER" id="PTHR15020">
    <property type="entry name" value="FLAVIN REDUCTASE-RELATED"/>
    <property type="match status" value="1"/>
</dbReference>
<protein>
    <submittedName>
        <fullName evidence="2">SDR family oxidoreductase</fullName>
    </submittedName>
</protein>
<feature type="domain" description="NAD(P)-binding" evidence="1">
    <location>
        <begin position="7"/>
        <end position="193"/>
    </location>
</feature>
<sequence>MNVLIVGANGQIGQHLVDVLKEEGKHTPIAFVRKEEQVKSFEDKGVEARLGDLEASVDDIKGKMDGIDAVVFTAGSGGSTGPDKTLLIDLDGAVKVMEAAEANGIERFVMVSAFGADDRDKWNEEIKPYYVAKHYADWWLMDSELTYTIIRPGALKNEDSKETVLIKDAIEETDDYSIPRVDVARVIAASLDNEKTFRQAFDLTTGDSIIEEALNQLQ</sequence>
<dbReference type="SUPFAM" id="SSF51735">
    <property type="entry name" value="NAD(P)-binding Rossmann-fold domains"/>
    <property type="match status" value="1"/>
</dbReference>
<evidence type="ECO:0000313" key="3">
    <source>
        <dbReference type="Proteomes" id="UP001501166"/>
    </source>
</evidence>
<dbReference type="Pfam" id="PF13460">
    <property type="entry name" value="NAD_binding_10"/>
    <property type="match status" value="1"/>
</dbReference>
<evidence type="ECO:0000259" key="1">
    <source>
        <dbReference type="Pfam" id="PF13460"/>
    </source>
</evidence>
<dbReference type="CDD" id="cd05243">
    <property type="entry name" value="SDR_a5"/>
    <property type="match status" value="1"/>
</dbReference>
<dbReference type="InterPro" id="IPR016040">
    <property type="entry name" value="NAD(P)-bd_dom"/>
</dbReference>
<comment type="caution">
    <text evidence="2">The sequence shown here is derived from an EMBL/GenBank/DDBJ whole genome shotgun (WGS) entry which is preliminary data.</text>
</comment>
<proteinExistence type="predicted"/>
<dbReference type="PANTHER" id="PTHR15020:SF50">
    <property type="entry name" value="UPF0659 PROTEIN YMR090W"/>
    <property type="match status" value="1"/>
</dbReference>
<dbReference type="EMBL" id="BAAACW010000118">
    <property type="protein sequence ID" value="GAA0366846.1"/>
    <property type="molecule type" value="Genomic_DNA"/>
</dbReference>
<dbReference type="InterPro" id="IPR036291">
    <property type="entry name" value="NAD(P)-bd_dom_sf"/>
</dbReference>